<dbReference type="InterPro" id="IPR000160">
    <property type="entry name" value="GGDEF_dom"/>
</dbReference>
<dbReference type="Gene3D" id="3.30.70.270">
    <property type="match status" value="1"/>
</dbReference>
<feature type="domain" description="GGDEF" evidence="3">
    <location>
        <begin position="518"/>
        <end position="662"/>
    </location>
</feature>
<dbReference type="PROSITE" id="PS50887">
    <property type="entry name" value="GGDEF"/>
    <property type="match status" value="1"/>
</dbReference>
<dbReference type="Gene3D" id="3.30.450.20">
    <property type="entry name" value="PAS domain"/>
    <property type="match status" value="3"/>
</dbReference>
<dbReference type="InterPro" id="IPR043128">
    <property type="entry name" value="Rev_trsase/Diguanyl_cyclase"/>
</dbReference>
<dbReference type="SUPFAM" id="SSF55785">
    <property type="entry name" value="PYP-like sensor domain (PAS domain)"/>
    <property type="match status" value="1"/>
</dbReference>
<gene>
    <name evidence="4" type="ORF">CH341_04650</name>
</gene>
<dbReference type="CDD" id="cd01948">
    <property type="entry name" value="EAL"/>
    <property type="match status" value="1"/>
</dbReference>
<dbReference type="Gene3D" id="3.20.20.450">
    <property type="entry name" value="EAL domain"/>
    <property type="match status" value="1"/>
</dbReference>
<dbReference type="AlphaFoldDB" id="A0A327L2X5"/>
<name>A0A327L2X5_9BRAD</name>
<dbReference type="Pfam" id="PF00990">
    <property type="entry name" value="GGDEF"/>
    <property type="match status" value="1"/>
</dbReference>
<evidence type="ECO:0000259" key="3">
    <source>
        <dbReference type="PROSITE" id="PS50887"/>
    </source>
</evidence>
<dbReference type="SMART" id="SM00052">
    <property type="entry name" value="EAL"/>
    <property type="match status" value="1"/>
</dbReference>
<evidence type="ECO:0000256" key="1">
    <source>
        <dbReference type="SAM" id="Phobius"/>
    </source>
</evidence>
<evidence type="ECO:0000313" key="5">
    <source>
        <dbReference type="Proteomes" id="UP000249130"/>
    </source>
</evidence>
<dbReference type="PROSITE" id="PS50883">
    <property type="entry name" value="EAL"/>
    <property type="match status" value="1"/>
</dbReference>
<feature type="transmembrane region" description="Helical" evidence="1">
    <location>
        <begin position="298"/>
        <end position="324"/>
    </location>
</feature>
<keyword evidence="1" id="KW-1133">Transmembrane helix</keyword>
<evidence type="ECO:0000259" key="2">
    <source>
        <dbReference type="PROSITE" id="PS50883"/>
    </source>
</evidence>
<dbReference type="InterPro" id="IPR052155">
    <property type="entry name" value="Biofilm_reg_signaling"/>
</dbReference>
<accession>A0A327L2X5</accession>
<dbReference type="InterPro" id="IPR035965">
    <property type="entry name" value="PAS-like_dom_sf"/>
</dbReference>
<dbReference type="InterPro" id="IPR001633">
    <property type="entry name" value="EAL_dom"/>
</dbReference>
<dbReference type="SUPFAM" id="SSF55073">
    <property type="entry name" value="Nucleotide cyclase"/>
    <property type="match status" value="1"/>
</dbReference>
<feature type="domain" description="EAL" evidence="2">
    <location>
        <begin position="671"/>
        <end position="921"/>
    </location>
</feature>
<comment type="caution">
    <text evidence="4">The sequence shown here is derived from an EMBL/GenBank/DDBJ whole genome shotgun (WGS) entry which is preliminary data.</text>
</comment>
<dbReference type="PANTHER" id="PTHR44757">
    <property type="entry name" value="DIGUANYLATE CYCLASE DGCP"/>
    <property type="match status" value="1"/>
</dbReference>
<evidence type="ECO:0000313" key="4">
    <source>
        <dbReference type="EMBL" id="RAI45289.1"/>
    </source>
</evidence>
<dbReference type="PANTHER" id="PTHR44757:SF2">
    <property type="entry name" value="BIOFILM ARCHITECTURE MAINTENANCE PROTEIN MBAA"/>
    <property type="match status" value="1"/>
</dbReference>
<sequence length="927" mass="101962">MSPSRRIGPSRFMSRPWTFRTLSGAAVLVLGLVTGGVVAGVYLDREHEIRAGLREARNVAIMLSGQIGGSIDAVDTVLRDLQSRLTPHPARADVEAPSVDDPQGFRDLMLDRITRLPQAFSIAVTDSRGRVIVTTAAWPTPEIELGDREYFLDLQANDDDRLSTPVPSLNRLSGATTFVLARRINGPENRFLGVVFVSLGTQYFEQVYSPVARLDRQVLTFARADGRLFVRYPDTQNRSGTPIPTDSPWHGVFAKGGGTYHSPGLFDGVPRWVTVQRLDRYPFAVSVSVPEGAILERWWARSIAVAAATLAFLAAAFVLLYLMIRQYRRLSASEASLTEKSRDLEREHETLLVHKLALQKQNRRFDAALNNMTQGLAMFDGTARLVVCNERYREMYGIPHDCSAPGTPLREVIGGCTDLRGDGARADKVTRAIQERVSCPSETTHEFALGNGRIIEIVNQPMDGGGWLSTHEDVTDRRVAEEKVRRLALSDLLTGVANRSNFLEQIEVARQRLDTESRPFSVLMLDLDRFKAVNDSLGHAAGDALLKEIARRLVGALRADDVLARLGGDEFAVIQSPPRDFVPDGDPTEIMRESAIVLASRIVDLVDQPFVIDGNKVVVGASIGIALAPRDAVRGDELMKKADLALYAIKGNGRNGFAFFDPSMAAQADERHRLEVDFRAGLARGEFELYYQPLVEAGTRRLRAMEALVRWHHPDHGLVAPDRFIAMAEDTGLVGALGEWILQTACAEAASWPDDVKIAVNISPVQFRKTNLLDVIMCALVDSGLPPERLEIEITERVLLEWEAEHLSTLHQLKTLGIAIALDDFGTGYSSLSYLTAFPFDKLKIDRCFTRDLLARDDCGAIVCAIVNLGRSLDMVTVAEGVETETQLQLLRAAGVDQVQGFLVGRPAPAAELGITMARDGAAYVQA</sequence>
<dbReference type="Proteomes" id="UP000249130">
    <property type="component" value="Unassembled WGS sequence"/>
</dbReference>
<keyword evidence="5" id="KW-1185">Reference proteome</keyword>
<dbReference type="CDD" id="cd01949">
    <property type="entry name" value="GGDEF"/>
    <property type="match status" value="1"/>
</dbReference>
<dbReference type="SMART" id="SM00267">
    <property type="entry name" value="GGDEF"/>
    <property type="match status" value="1"/>
</dbReference>
<dbReference type="CDD" id="cd12915">
    <property type="entry name" value="PDC2_DGC_like"/>
    <property type="match status" value="1"/>
</dbReference>
<dbReference type="OrthoDB" id="9814202at2"/>
<dbReference type="Pfam" id="PF12860">
    <property type="entry name" value="PAS_7"/>
    <property type="match status" value="1"/>
</dbReference>
<keyword evidence="1" id="KW-0812">Transmembrane</keyword>
<dbReference type="EMBL" id="NPEX01000019">
    <property type="protein sequence ID" value="RAI45289.1"/>
    <property type="molecule type" value="Genomic_DNA"/>
</dbReference>
<evidence type="ECO:0008006" key="6">
    <source>
        <dbReference type="Google" id="ProtNLM"/>
    </source>
</evidence>
<dbReference type="NCBIfam" id="TIGR00254">
    <property type="entry name" value="GGDEF"/>
    <property type="match status" value="1"/>
</dbReference>
<organism evidence="4 5">
    <name type="scientific">Rhodoplanes roseus</name>
    <dbReference type="NCBI Taxonomy" id="29409"/>
    <lineage>
        <taxon>Bacteria</taxon>
        <taxon>Pseudomonadati</taxon>
        <taxon>Pseudomonadota</taxon>
        <taxon>Alphaproteobacteria</taxon>
        <taxon>Hyphomicrobiales</taxon>
        <taxon>Nitrobacteraceae</taxon>
        <taxon>Rhodoplanes</taxon>
    </lineage>
</organism>
<dbReference type="InterPro" id="IPR029787">
    <property type="entry name" value="Nucleotide_cyclase"/>
</dbReference>
<proteinExistence type="predicted"/>
<protein>
    <recommendedName>
        <fullName evidence="6">Diguanylate cyclase</fullName>
    </recommendedName>
</protein>
<reference evidence="4 5" key="1">
    <citation type="submission" date="2017-07" db="EMBL/GenBank/DDBJ databases">
        <title>Draft Genome Sequences of Select Purple Nonsulfur Bacteria.</title>
        <authorList>
            <person name="Lasarre B."/>
            <person name="Mckinlay J.B."/>
        </authorList>
    </citation>
    <scope>NUCLEOTIDE SEQUENCE [LARGE SCALE GENOMIC DNA]</scope>
    <source>
        <strain evidence="4 5">DSM 5909</strain>
    </source>
</reference>
<dbReference type="InterPro" id="IPR035919">
    <property type="entry name" value="EAL_sf"/>
</dbReference>
<dbReference type="CDD" id="cd12914">
    <property type="entry name" value="PDC1_DGC_like"/>
    <property type="match status" value="1"/>
</dbReference>
<keyword evidence="1" id="KW-0472">Membrane</keyword>
<dbReference type="SUPFAM" id="SSF141868">
    <property type="entry name" value="EAL domain-like"/>
    <property type="match status" value="1"/>
</dbReference>
<dbReference type="Pfam" id="PF00563">
    <property type="entry name" value="EAL"/>
    <property type="match status" value="1"/>
</dbReference>